<name>A0ABR1AXK4_POLSC</name>
<proteinExistence type="inferred from homology"/>
<evidence type="ECO:0000256" key="6">
    <source>
        <dbReference type="ARBA" id="ARBA00038447"/>
    </source>
</evidence>
<evidence type="ECO:0000256" key="7">
    <source>
        <dbReference type="SAM" id="SignalP"/>
    </source>
</evidence>
<dbReference type="InterPro" id="IPR018607">
    <property type="entry name" value="Ctf8"/>
</dbReference>
<keyword evidence="4" id="KW-0539">Nucleus</keyword>
<evidence type="ECO:0000256" key="2">
    <source>
        <dbReference type="ARBA" id="ARBA00022705"/>
    </source>
</evidence>
<dbReference type="PANTHER" id="PTHR28605">
    <property type="entry name" value="CTF8, CHROMOSOME TRANSMISSION FIDELITY FACTOR 8 HOMOLOG (S. CEREVISIAE)"/>
    <property type="match status" value="1"/>
</dbReference>
<keyword evidence="2" id="KW-0235">DNA replication</keyword>
<keyword evidence="5" id="KW-0131">Cell cycle</keyword>
<protein>
    <recommendedName>
        <fullName evidence="10">Chromosome transmission fidelity protein 8</fullName>
    </recommendedName>
</protein>
<evidence type="ECO:0000313" key="9">
    <source>
        <dbReference type="Proteomes" id="UP001359485"/>
    </source>
</evidence>
<sequence length="133" mass="15497">MYHIVFVKLIFLVFLNPDEVMYTYRAEEGEKIKEWGLLEFQGSFSTLGNEPMDRQFIGDLNFNKDGTPFFIVGHHILFGEEVKLPKPFAILQKVIDEDSKHTKYVVPAVIRRKILFKTRPKPIISDPVNKNNN</sequence>
<dbReference type="PANTHER" id="PTHR28605:SF1">
    <property type="entry name" value="CHROMOSOME TRANSMISSION FIDELITY FACTOR 8"/>
    <property type="match status" value="1"/>
</dbReference>
<evidence type="ECO:0000256" key="3">
    <source>
        <dbReference type="ARBA" id="ARBA00023125"/>
    </source>
</evidence>
<dbReference type="EMBL" id="JAWJWF010000007">
    <property type="protein sequence ID" value="KAK6630902.1"/>
    <property type="molecule type" value="Genomic_DNA"/>
</dbReference>
<accession>A0ABR1AXK4</accession>
<reference evidence="8 9" key="1">
    <citation type="submission" date="2023-09" db="EMBL/GenBank/DDBJ databases">
        <title>Genomes of two closely related lineages of the louse Polyplax serrata with different host specificities.</title>
        <authorList>
            <person name="Martinu J."/>
            <person name="Tarabai H."/>
            <person name="Stefka J."/>
            <person name="Hypsa V."/>
        </authorList>
    </citation>
    <scope>NUCLEOTIDE SEQUENCE [LARGE SCALE GENOMIC DNA]</scope>
    <source>
        <strain evidence="8">98ZLc_SE</strain>
    </source>
</reference>
<gene>
    <name evidence="8" type="ORF">RUM44_003072</name>
</gene>
<evidence type="ECO:0000256" key="1">
    <source>
        <dbReference type="ARBA" id="ARBA00004123"/>
    </source>
</evidence>
<organism evidence="8 9">
    <name type="scientific">Polyplax serrata</name>
    <name type="common">Common mouse louse</name>
    <dbReference type="NCBI Taxonomy" id="468196"/>
    <lineage>
        <taxon>Eukaryota</taxon>
        <taxon>Metazoa</taxon>
        <taxon>Ecdysozoa</taxon>
        <taxon>Arthropoda</taxon>
        <taxon>Hexapoda</taxon>
        <taxon>Insecta</taxon>
        <taxon>Pterygota</taxon>
        <taxon>Neoptera</taxon>
        <taxon>Paraneoptera</taxon>
        <taxon>Psocodea</taxon>
        <taxon>Troctomorpha</taxon>
        <taxon>Phthiraptera</taxon>
        <taxon>Anoplura</taxon>
        <taxon>Polyplacidae</taxon>
        <taxon>Polyplax</taxon>
    </lineage>
</organism>
<comment type="similarity">
    <text evidence="6">Belongs to the CTF8 family.</text>
</comment>
<keyword evidence="9" id="KW-1185">Reference proteome</keyword>
<evidence type="ECO:0000313" key="8">
    <source>
        <dbReference type="EMBL" id="KAK6630902.1"/>
    </source>
</evidence>
<feature type="signal peptide" evidence="7">
    <location>
        <begin position="1"/>
        <end position="17"/>
    </location>
</feature>
<keyword evidence="7" id="KW-0732">Signal</keyword>
<feature type="chain" id="PRO_5046694355" description="Chromosome transmission fidelity protein 8" evidence="7">
    <location>
        <begin position="18"/>
        <end position="133"/>
    </location>
</feature>
<evidence type="ECO:0000256" key="5">
    <source>
        <dbReference type="ARBA" id="ARBA00023306"/>
    </source>
</evidence>
<dbReference type="Pfam" id="PF09696">
    <property type="entry name" value="Ctf8"/>
    <property type="match status" value="1"/>
</dbReference>
<evidence type="ECO:0000256" key="4">
    <source>
        <dbReference type="ARBA" id="ARBA00023242"/>
    </source>
</evidence>
<dbReference type="Proteomes" id="UP001359485">
    <property type="component" value="Unassembled WGS sequence"/>
</dbReference>
<comment type="caution">
    <text evidence="8">The sequence shown here is derived from an EMBL/GenBank/DDBJ whole genome shotgun (WGS) entry which is preliminary data.</text>
</comment>
<evidence type="ECO:0008006" key="10">
    <source>
        <dbReference type="Google" id="ProtNLM"/>
    </source>
</evidence>
<comment type="subcellular location">
    <subcellularLocation>
        <location evidence="1">Nucleus</location>
    </subcellularLocation>
</comment>
<keyword evidence="3" id="KW-0238">DNA-binding</keyword>